<proteinExistence type="predicted"/>
<dbReference type="Proteomes" id="UP000515591">
    <property type="component" value="Chromosome"/>
</dbReference>
<dbReference type="AlphaFoldDB" id="A0A6S5S374"/>
<dbReference type="SUPFAM" id="SSF53187">
    <property type="entry name" value="Zn-dependent exopeptidases"/>
    <property type="match status" value="1"/>
</dbReference>
<organism evidence="1 2">
    <name type="scientific">Metapseudomonas otitidis</name>
    <dbReference type="NCBI Taxonomy" id="319939"/>
    <lineage>
        <taxon>Bacteria</taxon>
        <taxon>Pseudomonadati</taxon>
        <taxon>Pseudomonadota</taxon>
        <taxon>Gammaproteobacteria</taxon>
        <taxon>Pseudomonadales</taxon>
        <taxon>Pseudomonadaceae</taxon>
        <taxon>Metapseudomonas</taxon>
    </lineage>
</organism>
<name>A0A6S5S374_9GAMM</name>
<accession>A0A6S5S374</accession>
<evidence type="ECO:0008006" key="3">
    <source>
        <dbReference type="Google" id="ProtNLM"/>
    </source>
</evidence>
<dbReference type="Pfam" id="PF05013">
    <property type="entry name" value="FGase"/>
    <property type="match status" value="1"/>
</dbReference>
<dbReference type="InterPro" id="IPR007709">
    <property type="entry name" value="N-FG_amidohydro"/>
</dbReference>
<dbReference type="InterPro" id="IPR011227">
    <property type="entry name" value="UCP029730"/>
</dbReference>
<dbReference type="Gene3D" id="3.40.630.40">
    <property type="entry name" value="Zn-dependent exopeptidases"/>
    <property type="match status" value="1"/>
</dbReference>
<sequence>MSPMPPSTEAGLYQRPPFELVNPHGTSPVLLVCEHASRYIPEELAQLGLDDAAAAEHIAWDIGALELARELSARLDATLLVANYSRLLIDLNRPLSAPDAIPEHSEIYPIPGNRNLSAAARQERVTRLFEPFHQQLSALLDARQDAARPTRLVGVHSFTPCYRGEPRPWVAGVLYAKAAAYARRMVDGLRQGGEEIGDNQPYVIDPLEDMTVPVHGDERGVDAVLIEIRNDGLRTPQGVEAWATRLAPWL</sequence>
<protein>
    <recommendedName>
        <fullName evidence="3">N-formylglutamate amidohydrolase</fullName>
    </recommendedName>
</protein>
<dbReference type="EMBL" id="AP022213">
    <property type="protein sequence ID" value="BBT18779.1"/>
    <property type="molecule type" value="Genomic_DNA"/>
</dbReference>
<reference evidence="1 2" key="1">
    <citation type="submission" date="2019-12" db="EMBL/GenBank/DDBJ databases">
        <title>complete genome sequences of Pseudomonas otitidis str. WP8-S17-CRE-03 isolated from wastewater treatment plant effluent.</title>
        <authorList>
            <person name="Sekizuka T."/>
            <person name="Itokawa K."/>
            <person name="Yatsu K."/>
            <person name="Inamine Y."/>
            <person name="Kuroda M."/>
        </authorList>
    </citation>
    <scope>NUCLEOTIDE SEQUENCE [LARGE SCALE GENOMIC DNA]</scope>
    <source>
        <strain evidence="1 2">WP8-S17-CRE-03</strain>
    </source>
</reference>
<dbReference type="PIRSF" id="PIRSF029730">
    <property type="entry name" value="UCP029730"/>
    <property type="match status" value="1"/>
</dbReference>
<gene>
    <name evidence="1" type="ORF">WP8S17C03_48280</name>
</gene>
<evidence type="ECO:0000313" key="2">
    <source>
        <dbReference type="Proteomes" id="UP000515591"/>
    </source>
</evidence>
<evidence type="ECO:0000313" key="1">
    <source>
        <dbReference type="EMBL" id="BBT18779.1"/>
    </source>
</evidence>